<sequence length="370" mass="42549">MTIISILFYLFLVIACIQLAYYSIFLSFFGLSKPKKGKAYNIPVSVIICAKNEAENLTQNLPKILEQDYKSFEVVLINDSSSDDTLEVMESFAEKHRNIKLVDVKSIEPFWGNKKYALTLGIKAAKHDFLIFTDADCTPNSNQWITHMARHFSKKKSIVLGYGAYKKIKYSLLNKLIRFETLFSAFQYFSYAKVGNPYMGVGRNLAYRKAQFFTSNGFINHMSTRSGDDDLFINENATKGNTALCYSPESFTVSEPKKTFKSWWIQKRRHVSTAHEYKHLDQFLLGLFYVSQISFYTLAVILLIAGFQWKIVLGILILRIIILYLTVGYSAKKLNEKDLILLTPLLEIFLIIFQLAIFSANIVSKPKHWK</sequence>
<evidence type="ECO:0000256" key="2">
    <source>
        <dbReference type="ARBA" id="ARBA00022676"/>
    </source>
</evidence>
<feature type="transmembrane region" description="Helical" evidence="4">
    <location>
        <begin position="283"/>
        <end position="305"/>
    </location>
</feature>
<evidence type="ECO:0000259" key="5">
    <source>
        <dbReference type="Pfam" id="PF00535"/>
    </source>
</evidence>
<gene>
    <name evidence="6" type="ORF">DFQ05_1076</name>
</gene>
<dbReference type="PANTHER" id="PTHR43630:SF1">
    <property type="entry name" value="POLY-BETA-1,6-N-ACETYL-D-GLUCOSAMINE SYNTHASE"/>
    <property type="match status" value="1"/>
</dbReference>
<evidence type="ECO:0000256" key="1">
    <source>
        <dbReference type="ARBA" id="ARBA00006739"/>
    </source>
</evidence>
<dbReference type="Pfam" id="PF00535">
    <property type="entry name" value="Glycos_transf_2"/>
    <property type="match status" value="1"/>
</dbReference>
<comment type="caution">
    <text evidence="6">The sequence shown here is derived from an EMBL/GenBank/DDBJ whole genome shotgun (WGS) entry which is preliminary data.</text>
</comment>
<accession>A0A4R1KQL0</accession>
<dbReference type="SUPFAM" id="SSF53448">
    <property type="entry name" value="Nucleotide-diphospho-sugar transferases"/>
    <property type="match status" value="1"/>
</dbReference>
<name>A0A4R1KQL0_9FLAO</name>
<protein>
    <submittedName>
        <fullName evidence="6">Cellulose synthase/poly-beta-1,6-N-acetylglucosamine synthase-like glycosyltransferase</fullName>
    </submittedName>
</protein>
<dbReference type="InterPro" id="IPR001173">
    <property type="entry name" value="Glyco_trans_2-like"/>
</dbReference>
<organism evidence="6 7">
    <name type="scientific">Winogradskyella wandonensis</name>
    <dbReference type="NCBI Taxonomy" id="1442586"/>
    <lineage>
        <taxon>Bacteria</taxon>
        <taxon>Pseudomonadati</taxon>
        <taxon>Bacteroidota</taxon>
        <taxon>Flavobacteriia</taxon>
        <taxon>Flavobacteriales</taxon>
        <taxon>Flavobacteriaceae</taxon>
        <taxon>Winogradskyella</taxon>
    </lineage>
</organism>
<keyword evidence="4" id="KW-0472">Membrane</keyword>
<reference evidence="6 7" key="1">
    <citation type="journal article" date="2015" name="Stand. Genomic Sci.">
        <title>Genomic Encyclopedia of Bacterial and Archaeal Type Strains, Phase III: the genomes of soil and plant-associated and newly described type strains.</title>
        <authorList>
            <person name="Whitman W.B."/>
            <person name="Woyke T."/>
            <person name="Klenk H.P."/>
            <person name="Zhou Y."/>
            <person name="Lilburn T.G."/>
            <person name="Beck B.J."/>
            <person name="De Vos P."/>
            <person name="Vandamme P."/>
            <person name="Eisen J.A."/>
            <person name="Garrity G."/>
            <person name="Hugenholtz P."/>
            <person name="Kyrpides N.C."/>
        </authorList>
    </citation>
    <scope>NUCLEOTIDE SEQUENCE [LARGE SCALE GENOMIC DNA]</scope>
    <source>
        <strain evidence="6 7">CECT 8445</strain>
    </source>
</reference>
<keyword evidence="4" id="KW-0812">Transmembrane</keyword>
<keyword evidence="7" id="KW-1185">Reference proteome</keyword>
<keyword evidence="4" id="KW-1133">Transmembrane helix</keyword>
<dbReference type="GO" id="GO:0016757">
    <property type="term" value="F:glycosyltransferase activity"/>
    <property type="evidence" value="ECO:0007669"/>
    <property type="project" value="UniProtKB-KW"/>
</dbReference>
<evidence type="ECO:0000313" key="6">
    <source>
        <dbReference type="EMBL" id="TCK67302.1"/>
    </source>
</evidence>
<proteinExistence type="inferred from homology"/>
<dbReference type="PANTHER" id="PTHR43630">
    <property type="entry name" value="POLY-BETA-1,6-N-ACETYL-D-GLUCOSAMINE SYNTHASE"/>
    <property type="match status" value="1"/>
</dbReference>
<dbReference type="Proteomes" id="UP000295714">
    <property type="component" value="Unassembled WGS sequence"/>
</dbReference>
<keyword evidence="2" id="KW-0328">Glycosyltransferase</keyword>
<comment type="similarity">
    <text evidence="1">Belongs to the glycosyltransferase 2 family.</text>
</comment>
<feature type="transmembrane region" description="Helical" evidence="4">
    <location>
        <begin position="6"/>
        <end position="31"/>
    </location>
</feature>
<feature type="transmembrane region" description="Helical" evidence="4">
    <location>
        <begin position="311"/>
        <end position="327"/>
    </location>
</feature>
<dbReference type="InterPro" id="IPR029044">
    <property type="entry name" value="Nucleotide-diphossugar_trans"/>
</dbReference>
<evidence type="ECO:0000313" key="7">
    <source>
        <dbReference type="Proteomes" id="UP000295714"/>
    </source>
</evidence>
<feature type="domain" description="Glycosyltransferase 2-like" evidence="5">
    <location>
        <begin position="45"/>
        <end position="180"/>
    </location>
</feature>
<dbReference type="EMBL" id="SMGI01000002">
    <property type="protein sequence ID" value="TCK67302.1"/>
    <property type="molecule type" value="Genomic_DNA"/>
</dbReference>
<dbReference type="Gene3D" id="3.90.550.10">
    <property type="entry name" value="Spore Coat Polysaccharide Biosynthesis Protein SpsA, Chain A"/>
    <property type="match status" value="1"/>
</dbReference>
<feature type="transmembrane region" description="Helical" evidence="4">
    <location>
        <begin position="339"/>
        <end position="363"/>
    </location>
</feature>
<evidence type="ECO:0000256" key="3">
    <source>
        <dbReference type="ARBA" id="ARBA00022679"/>
    </source>
</evidence>
<evidence type="ECO:0000256" key="4">
    <source>
        <dbReference type="SAM" id="Phobius"/>
    </source>
</evidence>
<dbReference type="AlphaFoldDB" id="A0A4R1KQL0"/>
<keyword evidence="3 6" id="KW-0808">Transferase</keyword>